<dbReference type="InterPro" id="IPR002541">
    <property type="entry name" value="Cyt_c_assembly"/>
</dbReference>
<keyword evidence="3 7" id="KW-0812">Transmembrane</keyword>
<keyword evidence="5 7" id="KW-1133">Transmembrane helix</keyword>
<evidence type="ECO:0000256" key="1">
    <source>
        <dbReference type="ARBA" id="ARBA00004141"/>
    </source>
</evidence>
<dbReference type="Pfam" id="PF01578">
    <property type="entry name" value="Cytochrom_C_asm"/>
    <property type="match status" value="1"/>
</dbReference>
<dbReference type="GO" id="GO:0015232">
    <property type="term" value="F:heme transmembrane transporter activity"/>
    <property type="evidence" value="ECO:0007669"/>
    <property type="project" value="InterPro"/>
</dbReference>
<dbReference type="PRINTS" id="PR01386">
    <property type="entry name" value="CCMCBIOGNSIS"/>
</dbReference>
<dbReference type="PANTHER" id="PTHR30071:SF1">
    <property type="entry name" value="CYTOCHROME B_B6 PROTEIN-RELATED"/>
    <property type="match status" value="1"/>
</dbReference>
<proteinExistence type="inferred from homology"/>
<evidence type="ECO:0000256" key="4">
    <source>
        <dbReference type="ARBA" id="ARBA00022748"/>
    </source>
</evidence>
<evidence type="ECO:0000256" key="7">
    <source>
        <dbReference type="SAM" id="Phobius"/>
    </source>
</evidence>
<comment type="similarity">
    <text evidence="2">Belongs to the CcmC/CycZ/HelC family.</text>
</comment>
<feature type="transmembrane region" description="Helical" evidence="7">
    <location>
        <begin position="21"/>
        <end position="42"/>
    </location>
</feature>
<dbReference type="AlphaFoldDB" id="A0A160VAM6"/>
<dbReference type="InterPro" id="IPR045062">
    <property type="entry name" value="Cyt_c_biogenesis_CcsA/CcmC"/>
</dbReference>
<evidence type="ECO:0000313" key="9">
    <source>
        <dbReference type="EMBL" id="CUV03234.1"/>
    </source>
</evidence>
<dbReference type="GO" id="GO:0005886">
    <property type="term" value="C:plasma membrane"/>
    <property type="evidence" value="ECO:0007669"/>
    <property type="project" value="TreeGrafter"/>
</dbReference>
<feature type="transmembrane region" description="Helical" evidence="7">
    <location>
        <begin position="54"/>
        <end position="81"/>
    </location>
</feature>
<dbReference type="GO" id="GO:0017004">
    <property type="term" value="P:cytochrome complex assembly"/>
    <property type="evidence" value="ECO:0007669"/>
    <property type="project" value="UniProtKB-KW"/>
</dbReference>
<evidence type="ECO:0000256" key="3">
    <source>
        <dbReference type="ARBA" id="ARBA00022692"/>
    </source>
</evidence>
<feature type="transmembrane region" description="Helical" evidence="7">
    <location>
        <begin position="93"/>
        <end position="113"/>
    </location>
</feature>
<comment type="subcellular location">
    <subcellularLocation>
        <location evidence="1">Membrane</location>
        <topology evidence="1">Multi-pass membrane protein</topology>
    </subcellularLocation>
</comment>
<dbReference type="PANTHER" id="PTHR30071">
    <property type="entry name" value="HEME EXPORTER PROTEIN C"/>
    <property type="match status" value="1"/>
</dbReference>
<dbReference type="GO" id="GO:0016829">
    <property type="term" value="F:lyase activity"/>
    <property type="evidence" value="ECO:0007669"/>
    <property type="project" value="UniProtKB-KW"/>
</dbReference>
<dbReference type="GO" id="GO:0020037">
    <property type="term" value="F:heme binding"/>
    <property type="evidence" value="ECO:0007669"/>
    <property type="project" value="InterPro"/>
</dbReference>
<feature type="transmembrane region" description="Helical" evidence="7">
    <location>
        <begin position="155"/>
        <end position="178"/>
    </location>
</feature>
<feature type="domain" description="Cytochrome c assembly protein" evidence="8">
    <location>
        <begin position="24"/>
        <end position="181"/>
    </location>
</feature>
<dbReference type="EMBL" id="FAXA01000384">
    <property type="protein sequence ID" value="CUV03234.1"/>
    <property type="molecule type" value="Genomic_DNA"/>
</dbReference>
<keyword evidence="6 7" id="KW-0472">Membrane</keyword>
<evidence type="ECO:0000256" key="2">
    <source>
        <dbReference type="ARBA" id="ARBA00005840"/>
    </source>
</evidence>
<gene>
    <name evidence="9" type="ORF">MGWOODY_Clf2793</name>
</gene>
<reference evidence="9" key="1">
    <citation type="submission" date="2015-10" db="EMBL/GenBank/DDBJ databases">
        <authorList>
            <person name="Gilbert D.G."/>
        </authorList>
    </citation>
    <scope>NUCLEOTIDE SEQUENCE</scope>
</reference>
<protein>
    <submittedName>
        <fullName evidence="9">Cytochrome c-type biogenesis protein CcmC, putative heme lyase for CcmE</fullName>
    </submittedName>
</protein>
<keyword evidence="9" id="KW-0456">Lyase</keyword>
<feature type="transmembrane region" description="Helical" evidence="7">
    <location>
        <begin position="198"/>
        <end position="219"/>
    </location>
</feature>
<evidence type="ECO:0000256" key="5">
    <source>
        <dbReference type="ARBA" id="ARBA00022989"/>
    </source>
</evidence>
<feature type="transmembrane region" description="Helical" evidence="7">
    <location>
        <begin position="125"/>
        <end position="143"/>
    </location>
</feature>
<evidence type="ECO:0000256" key="6">
    <source>
        <dbReference type="ARBA" id="ARBA00023136"/>
    </source>
</evidence>
<keyword evidence="4" id="KW-0201">Cytochrome c-type biogenesis</keyword>
<sequence>MANTQNLELSGSLGRFPSVKTSLAIITGVMMLVDLYLIFMVAPTDSVLGHVQRVFYFHVPIAIMSFLAFFAVFIFSLMYLVKRTPRWDAIAHASAEVGVVFVTLALLTGIIWARPVWNTWWTWEPRLTTTMILWLIYVAYLMVRSYAPTQSKGAIYAAVVGIVGFIDVPIVYYSVVWWRSIHPSPVVGPFAQSGALDGTMYLILLYSFITFIFFFIYMVTERMELRSTEEALGRIRFTLRRRGR</sequence>
<accession>A0A160VAM6</accession>
<evidence type="ECO:0000259" key="8">
    <source>
        <dbReference type="Pfam" id="PF01578"/>
    </source>
</evidence>
<dbReference type="InterPro" id="IPR003557">
    <property type="entry name" value="Cyt_c_biogenesis_CcmC"/>
</dbReference>
<organism evidence="9">
    <name type="scientific">hydrothermal vent metagenome</name>
    <dbReference type="NCBI Taxonomy" id="652676"/>
    <lineage>
        <taxon>unclassified sequences</taxon>
        <taxon>metagenomes</taxon>
        <taxon>ecological metagenomes</taxon>
    </lineage>
</organism>
<name>A0A160VAM6_9ZZZZ</name>